<reference evidence="5" key="1">
    <citation type="submission" date="2020-11" db="EMBL/GenBank/DDBJ databases">
        <authorList>
            <person name="Tran Van P."/>
        </authorList>
    </citation>
    <scope>NUCLEOTIDE SEQUENCE</scope>
</reference>
<feature type="compositionally biased region" description="Low complexity" evidence="4">
    <location>
        <begin position="428"/>
        <end position="441"/>
    </location>
</feature>
<dbReference type="AlphaFoldDB" id="A0A7R9ETG7"/>
<protein>
    <submittedName>
        <fullName evidence="5">Uncharacterized protein</fullName>
    </submittedName>
</protein>
<dbReference type="InterPro" id="IPR050541">
    <property type="entry name" value="LRR_TM_domain-containing"/>
</dbReference>
<gene>
    <name evidence="5" type="ORF">TBIB3V08_LOCUS3574</name>
</gene>
<sequence>MIMFSSLEGTHHRVLLPVWVIRLSTNYANRLGIGKVEFRGRRVGKHLGHPSPSSPDQDSNLHLSVLGSLDLHETSALANYATEAGIILKFPEAFWPHRSGYDVPLHPSLIGPRLVTPVMAALILFLASLVVATQAFQCPMSCRCLTSNQAACNNTTLSELPQEFDANLTHLIFNYNNLTLLRNSTFEKTPWISVLYLEGNGIRHIEPDTFRHLQNLSTVSLLDNNISNIHPDTFTYNSRLKVLILKGNYFHLADRTTFLNSNSLLELVLSSCYIDYLPNEAFRGLPNLLSLKLDFNKLHWLNFYSFSPLTRLTELKLNDNKLESLRNYPKTPALMSLRNVDLSNNYLNTLEVDILEQMVNVVKLDLTSNHLVCVCNLTAAYDWLTSRRVMTQATCFAPSLVRGRDWMVLRTMNCGGQVGGSNGTTIWGNSSSSNPNQQGSNWGPNVATQGRNAQTRFGISILLTLVPFIAVFCNFG</sequence>
<evidence type="ECO:0000313" key="5">
    <source>
        <dbReference type="EMBL" id="CAD7441100.1"/>
    </source>
</evidence>
<dbReference type="Pfam" id="PF13855">
    <property type="entry name" value="LRR_8"/>
    <property type="match status" value="2"/>
</dbReference>
<feature type="region of interest" description="Disordered" evidence="4">
    <location>
        <begin position="425"/>
        <end position="447"/>
    </location>
</feature>
<keyword evidence="3" id="KW-0677">Repeat</keyword>
<dbReference type="InterPro" id="IPR032675">
    <property type="entry name" value="LRR_dom_sf"/>
</dbReference>
<dbReference type="Gene3D" id="3.80.10.10">
    <property type="entry name" value="Ribonuclease Inhibitor"/>
    <property type="match status" value="2"/>
</dbReference>
<accession>A0A7R9ETG7</accession>
<organism evidence="5">
    <name type="scientific">Timema bartmani</name>
    <dbReference type="NCBI Taxonomy" id="61472"/>
    <lineage>
        <taxon>Eukaryota</taxon>
        <taxon>Metazoa</taxon>
        <taxon>Ecdysozoa</taxon>
        <taxon>Arthropoda</taxon>
        <taxon>Hexapoda</taxon>
        <taxon>Insecta</taxon>
        <taxon>Pterygota</taxon>
        <taxon>Neoptera</taxon>
        <taxon>Polyneoptera</taxon>
        <taxon>Phasmatodea</taxon>
        <taxon>Timematodea</taxon>
        <taxon>Timematoidea</taxon>
        <taxon>Timematidae</taxon>
        <taxon>Timema</taxon>
    </lineage>
</organism>
<evidence type="ECO:0000256" key="3">
    <source>
        <dbReference type="ARBA" id="ARBA00022737"/>
    </source>
</evidence>
<proteinExistence type="predicted"/>
<keyword evidence="1" id="KW-0433">Leucine-rich repeat</keyword>
<name>A0A7R9ETG7_9NEOP</name>
<dbReference type="EMBL" id="OD565199">
    <property type="protein sequence ID" value="CAD7441100.1"/>
    <property type="molecule type" value="Genomic_DNA"/>
</dbReference>
<evidence type="ECO:0000256" key="2">
    <source>
        <dbReference type="ARBA" id="ARBA00022729"/>
    </source>
</evidence>
<dbReference type="SUPFAM" id="SSF52058">
    <property type="entry name" value="L domain-like"/>
    <property type="match status" value="1"/>
</dbReference>
<dbReference type="PANTHER" id="PTHR24369">
    <property type="entry name" value="ANTIGEN BSP, PUTATIVE-RELATED"/>
    <property type="match status" value="1"/>
</dbReference>
<evidence type="ECO:0000256" key="1">
    <source>
        <dbReference type="ARBA" id="ARBA00022614"/>
    </source>
</evidence>
<dbReference type="PANTHER" id="PTHR24369:SF210">
    <property type="entry name" value="CHAOPTIN-RELATED"/>
    <property type="match status" value="1"/>
</dbReference>
<dbReference type="SMART" id="SM00369">
    <property type="entry name" value="LRR_TYP"/>
    <property type="match status" value="7"/>
</dbReference>
<dbReference type="PROSITE" id="PS51450">
    <property type="entry name" value="LRR"/>
    <property type="match status" value="1"/>
</dbReference>
<keyword evidence="2" id="KW-0732">Signal</keyword>
<evidence type="ECO:0000256" key="4">
    <source>
        <dbReference type="SAM" id="MobiDB-lite"/>
    </source>
</evidence>
<dbReference type="InterPro" id="IPR003591">
    <property type="entry name" value="Leu-rich_rpt_typical-subtyp"/>
</dbReference>
<dbReference type="InterPro" id="IPR001611">
    <property type="entry name" value="Leu-rich_rpt"/>
</dbReference>
<dbReference type="GO" id="GO:0005886">
    <property type="term" value="C:plasma membrane"/>
    <property type="evidence" value="ECO:0007669"/>
    <property type="project" value="TreeGrafter"/>
</dbReference>